<feature type="compositionally biased region" description="Basic and acidic residues" evidence="1">
    <location>
        <begin position="311"/>
        <end position="331"/>
    </location>
</feature>
<keyword evidence="2" id="KW-0472">Membrane</keyword>
<gene>
    <name evidence="3" type="ORF">IV203_036795</name>
</gene>
<feature type="region of interest" description="Disordered" evidence="1">
    <location>
        <begin position="303"/>
        <end position="331"/>
    </location>
</feature>
<feature type="compositionally biased region" description="Polar residues" evidence="1">
    <location>
        <begin position="166"/>
        <end position="179"/>
    </location>
</feature>
<keyword evidence="2" id="KW-1133">Transmembrane helix</keyword>
<proteinExistence type="predicted"/>
<feature type="transmembrane region" description="Helical" evidence="2">
    <location>
        <begin position="12"/>
        <end position="33"/>
    </location>
</feature>
<feature type="compositionally biased region" description="Low complexity" evidence="1">
    <location>
        <begin position="221"/>
        <end position="230"/>
    </location>
</feature>
<evidence type="ECO:0000313" key="3">
    <source>
        <dbReference type="EMBL" id="KAG7361694.1"/>
    </source>
</evidence>
<dbReference type="AlphaFoldDB" id="A0A9K3PYC8"/>
<feature type="compositionally biased region" description="Basic and acidic residues" evidence="1">
    <location>
        <begin position="206"/>
        <end position="220"/>
    </location>
</feature>
<organism evidence="3 4">
    <name type="scientific">Nitzschia inconspicua</name>
    <dbReference type="NCBI Taxonomy" id="303405"/>
    <lineage>
        <taxon>Eukaryota</taxon>
        <taxon>Sar</taxon>
        <taxon>Stramenopiles</taxon>
        <taxon>Ochrophyta</taxon>
        <taxon>Bacillariophyta</taxon>
        <taxon>Bacillariophyceae</taxon>
        <taxon>Bacillariophycidae</taxon>
        <taxon>Bacillariales</taxon>
        <taxon>Bacillariaceae</taxon>
        <taxon>Nitzschia</taxon>
    </lineage>
</organism>
<feature type="region of interest" description="Disordered" evidence="1">
    <location>
        <begin position="135"/>
        <end position="184"/>
    </location>
</feature>
<dbReference type="OrthoDB" id="49425at2759"/>
<name>A0A9K3PYC8_9STRA</name>
<dbReference type="Proteomes" id="UP000693970">
    <property type="component" value="Unassembled WGS sequence"/>
</dbReference>
<dbReference type="EMBL" id="JAGRRH010000013">
    <property type="protein sequence ID" value="KAG7361694.1"/>
    <property type="molecule type" value="Genomic_DNA"/>
</dbReference>
<feature type="compositionally biased region" description="Polar residues" evidence="1">
    <location>
        <begin position="136"/>
        <end position="150"/>
    </location>
</feature>
<feature type="region of interest" description="Disordered" evidence="1">
    <location>
        <begin position="206"/>
        <end position="239"/>
    </location>
</feature>
<sequence length="331" mass="36549">MTFHRSCTYTVAFLVVAYGVLLSSVSTVVFVVGQLQQQQAYSMEELQSMSEKQLEDICIQRGFELLKDEVNATTGELYELTHQDYVEAAMKCLAIEQEMNELLSQYPELAEELEEEIKKMEAENAAKQAELEEMQSKLSGAKQPQGSTEGTAFVSKSDAGAKGAGSTVNSRTTIDNSPVDTDDLEISEDSDIDQIHNDDEVVEEIREENSNETMETEKSETTSTATTTSEVANLSGGSSAHKEDFTLSHLAIESLRAFVKHAKDDVKRILELVVPVMQPLLTAGDVAWRQIKALFVKARDAYYETGTTNPNDKESSSDPEKDTSDAVTEEK</sequence>
<reference evidence="3" key="2">
    <citation type="submission" date="2021-04" db="EMBL/GenBank/DDBJ databases">
        <authorList>
            <person name="Podell S."/>
        </authorList>
    </citation>
    <scope>NUCLEOTIDE SEQUENCE</scope>
    <source>
        <strain evidence="3">Hildebrandi</strain>
    </source>
</reference>
<evidence type="ECO:0000313" key="4">
    <source>
        <dbReference type="Proteomes" id="UP000693970"/>
    </source>
</evidence>
<reference evidence="3" key="1">
    <citation type="journal article" date="2021" name="Sci. Rep.">
        <title>Diploid genomic architecture of Nitzschia inconspicua, an elite biomass production diatom.</title>
        <authorList>
            <person name="Oliver A."/>
            <person name="Podell S."/>
            <person name="Pinowska A."/>
            <person name="Traller J.C."/>
            <person name="Smith S.R."/>
            <person name="McClure R."/>
            <person name="Beliaev A."/>
            <person name="Bohutskyi P."/>
            <person name="Hill E.A."/>
            <person name="Rabines A."/>
            <person name="Zheng H."/>
            <person name="Allen L.Z."/>
            <person name="Kuo A."/>
            <person name="Grigoriev I.V."/>
            <person name="Allen A.E."/>
            <person name="Hazlebeck D."/>
            <person name="Allen E.E."/>
        </authorList>
    </citation>
    <scope>NUCLEOTIDE SEQUENCE</scope>
    <source>
        <strain evidence="3">Hildebrandi</strain>
    </source>
</reference>
<keyword evidence="2" id="KW-0812">Transmembrane</keyword>
<protein>
    <submittedName>
        <fullName evidence="3">Uncharacterized protein</fullName>
    </submittedName>
</protein>
<evidence type="ECO:0000256" key="1">
    <source>
        <dbReference type="SAM" id="MobiDB-lite"/>
    </source>
</evidence>
<comment type="caution">
    <text evidence="3">The sequence shown here is derived from an EMBL/GenBank/DDBJ whole genome shotgun (WGS) entry which is preliminary data.</text>
</comment>
<evidence type="ECO:0000256" key="2">
    <source>
        <dbReference type="SAM" id="Phobius"/>
    </source>
</evidence>
<accession>A0A9K3PYC8</accession>
<keyword evidence="4" id="KW-1185">Reference proteome</keyword>